<dbReference type="OrthoDB" id="9810477at2"/>
<reference evidence="2 5" key="1">
    <citation type="submission" date="2009-10" db="EMBL/GenBank/DDBJ databases">
        <title>Complete sequence of Fibrobacter succinogenes subsp. succinogenes S85.</title>
        <authorList>
            <consortium name="US DOE Joint Genome Institute"/>
            <person name="Lucas S."/>
            <person name="Copeland A."/>
            <person name="Lapidus A."/>
            <person name="Glavina del Rio T."/>
            <person name="Tice H."/>
            <person name="Bruce D."/>
            <person name="Goodwin L."/>
            <person name="Pitluck S."/>
            <person name="Chertkov O."/>
            <person name="Detter J.C."/>
            <person name="Han C."/>
            <person name="Tapia R."/>
            <person name="Larimer F."/>
            <person name="Land M."/>
            <person name="Hauser L."/>
            <person name="Kyrpides N."/>
            <person name="Mikhailova N."/>
            <person name="Weimer P.J."/>
            <person name="Stevenson D.M."/>
            <person name="Boyum J."/>
            <person name="Brumm P.I."/>
            <person name="Mead D."/>
        </authorList>
    </citation>
    <scope>NUCLEOTIDE SEQUENCE [LARGE SCALE GENOMIC DNA]</scope>
    <source>
        <strain evidence="5">ATCC 19169 / S85</strain>
        <strain evidence="2">S85</strain>
    </source>
</reference>
<dbReference type="InterPro" id="IPR011055">
    <property type="entry name" value="Dup_hybrid_motif"/>
</dbReference>
<evidence type="ECO:0000256" key="1">
    <source>
        <dbReference type="SAM" id="SignalP"/>
    </source>
</evidence>
<dbReference type="eggNOG" id="COG0739">
    <property type="taxonomic scope" value="Bacteria"/>
</dbReference>
<dbReference type="CDD" id="cd12797">
    <property type="entry name" value="M23_peptidase"/>
    <property type="match status" value="1"/>
</dbReference>
<protein>
    <submittedName>
        <fullName evidence="2">Peptidase M23</fullName>
    </submittedName>
    <submittedName>
        <fullName evidence="3">Peptidase, M23/M37 family</fullName>
    </submittedName>
</protein>
<keyword evidence="1" id="KW-0732">Signal</keyword>
<dbReference type="KEGG" id="fsc:FSU_0669"/>
<dbReference type="PANTHER" id="PTHR21666:SF289">
    <property type="entry name" value="L-ALA--D-GLU ENDOPEPTIDASE"/>
    <property type="match status" value="1"/>
</dbReference>
<dbReference type="Proteomes" id="UP000001497">
    <property type="component" value="Chromosome"/>
</dbReference>
<dbReference type="HOGENOM" id="CLU_025250_0_0_0"/>
<reference evidence="4" key="2">
    <citation type="submission" date="2010-08" db="EMBL/GenBank/DDBJ databases">
        <title>Complete sequence of Fibrobacter succinogenes subsp. succinogenes S85.</title>
        <authorList>
            <person name="Durkin A.S."/>
            <person name="Nelson K.E."/>
            <person name="Morrison M."/>
            <person name="Forsberg C.W."/>
            <person name="Wilson D.B."/>
            <person name="Russell J.B."/>
            <person name="Cann I.K.O."/>
            <person name="Mackie R.I."/>
            <person name="White B.A."/>
        </authorList>
    </citation>
    <scope>NUCLEOTIDE SEQUENCE [LARGE SCALE GENOMIC DNA]</scope>
    <source>
        <strain evidence="4">ATCC 19169 / S85</strain>
    </source>
</reference>
<sequence length="671" mass="75684">MVRLTKISSLLLSAGCALSFAGTGSNTVCDASKMDAFAYEDCIAVQRGAKLDNTDFSERAAPPPELISESYVEPFSYDPFNRDAYLTSSFGENRGTRYHAGIDYSTLMEEGWPIYAPENGYVREIKTSPFGYGKVMFFEGESGKTWVFAHQSSFPQTIENLISQKQYATQNNDISIKPNLRFRKGDTLTFSGSTGIGNPHLHLEVRLNKDIVVSPCQVGVKCLDTIAPQIFGVAVWQGNELSLTTDEALRNGCVEIPVKNEFNLSMAIKIADYSRTPKENPMAIRRLELWRYDDKIYSKVLDTLNYKKMIDIRNELLWAEEADTAGDWHYINAKLGPISTYRLEIEDFSGHITKREFNFHQSCKTNNGKFVLTQNQNTPLYTFLSKSMLDIYRCESGYKFTALNKDKQTINGDLCKIFDHSKPLPLGKVVETFPETRYIQYSADASSTGTGRGVNELISIYPYGKYKTNINWYTQVGNVKISQKISGIPVVGDTSQRVLAVTRNQTDSVDFYEFHPKGLQFYGKWNVCIENDDNSSPLYWLGETTRRWFYFEKQTGSKNRCASTNELRDLANINDEDGFSLGFPYWTETLVAGRPQSALKIPLYSRYAGIPDGNAITVKAGKKWIAAEYDSEPREIILLGEALPDAGETITVEITDDSKRKTKKEITIPGF</sequence>
<dbReference type="PANTHER" id="PTHR21666">
    <property type="entry name" value="PEPTIDASE-RELATED"/>
    <property type="match status" value="1"/>
</dbReference>
<dbReference type="EMBL" id="CP002158">
    <property type="protein sequence ID" value="ADL25984.1"/>
    <property type="molecule type" value="Genomic_DNA"/>
</dbReference>
<feature type="chain" id="PRO_5003002229" evidence="1">
    <location>
        <begin position="22"/>
        <end position="671"/>
    </location>
</feature>
<dbReference type="AlphaFoldDB" id="C9RKE2"/>
<evidence type="ECO:0000313" key="2">
    <source>
        <dbReference type="EMBL" id="ACX73870.1"/>
    </source>
</evidence>
<dbReference type="Gene3D" id="2.70.70.10">
    <property type="entry name" value="Glucose Permease (Domain IIA)"/>
    <property type="match status" value="1"/>
</dbReference>
<evidence type="ECO:0000313" key="3">
    <source>
        <dbReference type="EMBL" id="ADL25984.1"/>
    </source>
</evidence>
<keyword evidence="5" id="KW-1185">Reference proteome</keyword>
<evidence type="ECO:0000313" key="5">
    <source>
        <dbReference type="Proteomes" id="UP000001497"/>
    </source>
</evidence>
<dbReference type="InterPro" id="IPR050570">
    <property type="entry name" value="Cell_wall_metabolism_enzyme"/>
</dbReference>
<dbReference type="Proteomes" id="UP000000517">
    <property type="component" value="Chromosome"/>
</dbReference>
<evidence type="ECO:0000313" key="4">
    <source>
        <dbReference type="Proteomes" id="UP000000517"/>
    </source>
</evidence>
<reference evidence="3" key="3">
    <citation type="submission" date="2010-08" db="EMBL/GenBank/DDBJ databases">
        <authorList>
            <person name="Durkin A.S."/>
            <person name="Nelson K.E."/>
            <person name="Morrison M."/>
            <person name="Forsberg C.W."/>
            <person name="Wilson D.B."/>
            <person name="Russell J.B."/>
            <person name="Cann I.K.O."/>
            <person name="Mackie R.I."/>
            <person name="White B.A."/>
        </authorList>
    </citation>
    <scope>NUCLEOTIDE SEQUENCE</scope>
    <source>
        <strain evidence="3">S85</strain>
    </source>
</reference>
<gene>
    <name evidence="2" type="ordered locus">Fisuc_0258</name>
    <name evidence="3" type="ordered locus">FSU_0669</name>
</gene>
<organism evidence="3 4">
    <name type="scientific">Fibrobacter succinogenes (strain ATCC 19169 / S85)</name>
    <dbReference type="NCBI Taxonomy" id="59374"/>
    <lineage>
        <taxon>Bacteria</taxon>
        <taxon>Pseudomonadati</taxon>
        <taxon>Fibrobacterota</taxon>
        <taxon>Fibrobacteria</taxon>
        <taxon>Fibrobacterales</taxon>
        <taxon>Fibrobacteraceae</taxon>
        <taxon>Fibrobacter</taxon>
    </lineage>
</organism>
<dbReference type="STRING" id="59374.FSU_0669"/>
<proteinExistence type="predicted"/>
<dbReference type="RefSeq" id="WP_012820100.1">
    <property type="nucleotide sequence ID" value="NC_013410.1"/>
</dbReference>
<accession>C9RKE2</accession>
<dbReference type="EMBL" id="CP001792">
    <property type="protein sequence ID" value="ACX73870.1"/>
    <property type="molecule type" value="Genomic_DNA"/>
</dbReference>
<dbReference type="KEGG" id="fsu:Fisuc_0258"/>
<name>C9RKE2_FIBSS</name>
<dbReference type="SUPFAM" id="SSF51261">
    <property type="entry name" value="Duplicated hybrid motif"/>
    <property type="match status" value="1"/>
</dbReference>
<feature type="signal peptide" evidence="1">
    <location>
        <begin position="1"/>
        <end position="21"/>
    </location>
</feature>
<dbReference type="GO" id="GO:0004222">
    <property type="term" value="F:metalloendopeptidase activity"/>
    <property type="evidence" value="ECO:0007669"/>
    <property type="project" value="TreeGrafter"/>
</dbReference>